<dbReference type="OrthoDB" id="5342507at2759"/>
<protein>
    <recommendedName>
        <fullName evidence="6">MARVEL domain-containing protein</fullName>
    </recommendedName>
</protein>
<feature type="transmembrane region" description="Helical" evidence="5">
    <location>
        <begin position="77"/>
        <end position="97"/>
    </location>
</feature>
<evidence type="ECO:0000313" key="8">
    <source>
        <dbReference type="Proteomes" id="UP000244722"/>
    </source>
</evidence>
<comment type="caution">
    <text evidence="7">The sequence shown here is derived from an EMBL/GenBank/DDBJ whole genome shotgun (WGS) entry which is preliminary data.</text>
</comment>
<accession>A0A2T6ZPY8</accession>
<evidence type="ECO:0000256" key="2">
    <source>
        <dbReference type="ARBA" id="ARBA00022692"/>
    </source>
</evidence>
<feature type="transmembrane region" description="Helical" evidence="5">
    <location>
        <begin position="12"/>
        <end position="31"/>
    </location>
</feature>
<keyword evidence="3 5" id="KW-1133">Transmembrane helix</keyword>
<evidence type="ECO:0000256" key="3">
    <source>
        <dbReference type="ARBA" id="ARBA00022989"/>
    </source>
</evidence>
<feature type="transmembrane region" description="Helical" evidence="5">
    <location>
        <begin position="52"/>
        <end position="71"/>
    </location>
</feature>
<dbReference type="GO" id="GO:0016020">
    <property type="term" value="C:membrane"/>
    <property type="evidence" value="ECO:0007669"/>
    <property type="project" value="UniProtKB-SubCell"/>
</dbReference>
<keyword evidence="8" id="KW-1185">Reference proteome</keyword>
<organism evidence="7 8">
    <name type="scientific">Tuber borchii</name>
    <name type="common">White truffle</name>
    <dbReference type="NCBI Taxonomy" id="42251"/>
    <lineage>
        <taxon>Eukaryota</taxon>
        <taxon>Fungi</taxon>
        <taxon>Dikarya</taxon>
        <taxon>Ascomycota</taxon>
        <taxon>Pezizomycotina</taxon>
        <taxon>Pezizomycetes</taxon>
        <taxon>Pezizales</taxon>
        <taxon>Tuberaceae</taxon>
        <taxon>Tuber</taxon>
    </lineage>
</organism>
<dbReference type="PANTHER" id="PTHR39608:SF2">
    <property type="entry name" value="MARVEL DOMAIN-CONTAINING PROTEIN"/>
    <property type="match status" value="1"/>
</dbReference>
<keyword evidence="2 5" id="KW-0812">Transmembrane</keyword>
<dbReference type="Proteomes" id="UP000244722">
    <property type="component" value="Unassembled WGS sequence"/>
</dbReference>
<sequence>MAVGGISKVATWLTRLFQLFFAIILVGILSYMVHEFRHFHAKTPREVIVPEVFSVLAMVITGFSILAVFFLGYTLQLVAAFFDLVLFAGYLASSILLRHNYHRHARWDTLRNALISIRLAQGENGRPARTTGLVKLAVALCVIQTILFFFTTILSVLVARRTERERGLGEKKRHHGTV</sequence>
<dbReference type="AlphaFoldDB" id="A0A2T6ZPY8"/>
<evidence type="ECO:0000256" key="1">
    <source>
        <dbReference type="ARBA" id="ARBA00004141"/>
    </source>
</evidence>
<gene>
    <name evidence="7" type="ORF">B9Z19DRAFT_1145450</name>
</gene>
<comment type="subcellular location">
    <subcellularLocation>
        <location evidence="1">Membrane</location>
        <topology evidence="1">Multi-pass membrane protein</topology>
    </subcellularLocation>
</comment>
<dbReference type="PANTHER" id="PTHR39608">
    <property type="entry name" value="INTEGRAL MEMBRANE PROTEIN (AFU_ORTHOLOGUE AFUA_5G08640)"/>
    <property type="match status" value="1"/>
</dbReference>
<feature type="domain" description="MARVEL" evidence="6">
    <location>
        <begin position="11"/>
        <end position="154"/>
    </location>
</feature>
<evidence type="ECO:0000313" key="7">
    <source>
        <dbReference type="EMBL" id="PUU77560.1"/>
    </source>
</evidence>
<dbReference type="InterPro" id="IPR008253">
    <property type="entry name" value="Marvel"/>
</dbReference>
<keyword evidence="4 5" id="KW-0472">Membrane</keyword>
<evidence type="ECO:0000259" key="6">
    <source>
        <dbReference type="Pfam" id="PF01284"/>
    </source>
</evidence>
<reference evidence="7 8" key="1">
    <citation type="submission" date="2017-04" db="EMBL/GenBank/DDBJ databases">
        <title>Draft genome sequence of Tuber borchii Vittad., a whitish edible truffle.</title>
        <authorList>
            <consortium name="DOE Joint Genome Institute"/>
            <person name="Murat C."/>
            <person name="Kuo A."/>
            <person name="Barry K.W."/>
            <person name="Clum A."/>
            <person name="Dockter R.B."/>
            <person name="Fauchery L."/>
            <person name="Iotti M."/>
            <person name="Kohler A."/>
            <person name="Labutti K."/>
            <person name="Lindquist E.A."/>
            <person name="Lipzen A."/>
            <person name="Ohm R.A."/>
            <person name="Wang M."/>
            <person name="Grigoriev I.V."/>
            <person name="Zambonelli A."/>
            <person name="Martin F.M."/>
        </authorList>
    </citation>
    <scope>NUCLEOTIDE SEQUENCE [LARGE SCALE GENOMIC DNA]</scope>
    <source>
        <strain evidence="7 8">Tbo3840</strain>
    </source>
</reference>
<dbReference type="Pfam" id="PF01284">
    <property type="entry name" value="MARVEL"/>
    <property type="match status" value="1"/>
</dbReference>
<proteinExistence type="predicted"/>
<evidence type="ECO:0000256" key="5">
    <source>
        <dbReference type="SAM" id="Phobius"/>
    </source>
</evidence>
<feature type="transmembrane region" description="Helical" evidence="5">
    <location>
        <begin position="136"/>
        <end position="159"/>
    </location>
</feature>
<evidence type="ECO:0000256" key="4">
    <source>
        <dbReference type="ARBA" id="ARBA00023136"/>
    </source>
</evidence>
<dbReference type="EMBL" id="NESQ01000149">
    <property type="protein sequence ID" value="PUU77560.1"/>
    <property type="molecule type" value="Genomic_DNA"/>
</dbReference>
<name>A0A2T6ZPY8_TUBBO</name>